<dbReference type="OrthoDB" id="9766019at2"/>
<dbReference type="PROSITE" id="PS00297">
    <property type="entry name" value="HSP70_1"/>
    <property type="match status" value="1"/>
</dbReference>
<dbReference type="Pfam" id="PF00012">
    <property type="entry name" value="HSP70"/>
    <property type="match status" value="2"/>
</dbReference>
<evidence type="ECO:0000313" key="5">
    <source>
        <dbReference type="EMBL" id="ARN23487.1"/>
    </source>
</evidence>
<dbReference type="InterPro" id="IPR042030">
    <property type="entry name" value="HscC_NBD"/>
</dbReference>
<dbReference type="SUPFAM" id="SSF53067">
    <property type="entry name" value="Actin-like ATPase domain"/>
    <property type="match status" value="2"/>
</dbReference>
<proteinExistence type="inferred from homology"/>
<dbReference type="PRINTS" id="PR00301">
    <property type="entry name" value="HEATSHOCK70"/>
</dbReference>
<keyword evidence="2 4" id="KW-0547">Nucleotide-binding</keyword>
<gene>
    <name evidence="5" type="ORF">A4W93_28310</name>
</gene>
<keyword evidence="3 4" id="KW-0067">ATP-binding</keyword>
<dbReference type="Gene3D" id="3.30.420.40">
    <property type="match status" value="2"/>
</dbReference>
<dbReference type="EMBL" id="CP015118">
    <property type="protein sequence ID" value="ARN23487.1"/>
    <property type="molecule type" value="Genomic_DNA"/>
</dbReference>
<dbReference type="KEGG" id="rgu:A4W93_28310"/>
<dbReference type="InterPro" id="IPR043129">
    <property type="entry name" value="ATPase_NBD"/>
</dbReference>
<dbReference type="PROSITE" id="PS01036">
    <property type="entry name" value="HSP70_3"/>
    <property type="match status" value="1"/>
</dbReference>
<evidence type="ECO:0000256" key="2">
    <source>
        <dbReference type="ARBA" id="ARBA00022741"/>
    </source>
</evidence>
<protein>
    <submittedName>
        <fullName evidence="5">Molecular chaperone HscC</fullName>
    </submittedName>
</protein>
<accession>A0A1W6LH14</accession>
<dbReference type="Proteomes" id="UP000193427">
    <property type="component" value="Chromosome"/>
</dbReference>
<name>A0A1W6LH14_9BURK</name>
<dbReference type="PANTHER" id="PTHR19375">
    <property type="entry name" value="HEAT SHOCK PROTEIN 70KDA"/>
    <property type="match status" value="1"/>
</dbReference>
<evidence type="ECO:0000313" key="6">
    <source>
        <dbReference type="Proteomes" id="UP000193427"/>
    </source>
</evidence>
<dbReference type="InterPro" id="IPR029047">
    <property type="entry name" value="HSP70_peptide-bd_sf"/>
</dbReference>
<evidence type="ECO:0000256" key="1">
    <source>
        <dbReference type="ARBA" id="ARBA00007381"/>
    </source>
</evidence>
<dbReference type="CDD" id="cd10235">
    <property type="entry name" value="ASKHA_NBD_HSP70_HscC"/>
    <property type="match status" value="1"/>
</dbReference>
<dbReference type="InterPro" id="IPR013126">
    <property type="entry name" value="Hsp_70_fam"/>
</dbReference>
<dbReference type="Gene3D" id="3.90.640.10">
    <property type="entry name" value="Actin, Chain A, domain 4"/>
    <property type="match status" value="1"/>
</dbReference>
<dbReference type="AlphaFoldDB" id="A0A1W6LH14"/>
<dbReference type="GO" id="GO:0140662">
    <property type="term" value="F:ATP-dependent protein folding chaperone"/>
    <property type="evidence" value="ECO:0007669"/>
    <property type="project" value="InterPro"/>
</dbReference>
<evidence type="ECO:0000256" key="3">
    <source>
        <dbReference type="ARBA" id="ARBA00022840"/>
    </source>
</evidence>
<dbReference type="Gene3D" id="2.60.34.10">
    <property type="entry name" value="Substrate Binding Domain Of DNAk, Chain A, domain 1"/>
    <property type="match status" value="1"/>
</dbReference>
<organism evidence="5 6">
    <name type="scientific">Piscinibacter gummiphilus</name>
    <dbReference type="NCBI Taxonomy" id="946333"/>
    <lineage>
        <taxon>Bacteria</taxon>
        <taxon>Pseudomonadati</taxon>
        <taxon>Pseudomonadota</taxon>
        <taxon>Betaproteobacteria</taxon>
        <taxon>Burkholderiales</taxon>
        <taxon>Sphaerotilaceae</taxon>
        <taxon>Piscinibacter</taxon>
    </lineage>
</organism>
<comment type="similarity">
    <text evidence="1 4">Belongs to the heat shock protein 70 family.</text>
</comment>
<dbReference type="GO" id="GO:0005524">
    <property type="term" value="F:ATP binding"/>
    <property type="evidence" value="ECO:0007669"/>
    <property type="project" value="UniProtKB-KW"/>
</dbReference>
<dbReference type="STRING" id="946333.A4W93_28310"/>
<keyword evidence="6" id="KW-1185">Reference proteome</keyword>
<dbReference type="InterPro" id="IPR018181">
    <property type="entry name" value="Heat_shock_70_CS"/>
</dbReference>
<dbReference type="SUPFAM" id="SSF100920">
    <property type="entry name" value="Heat shock protein 70kD (HSP70), peptide-binding domain"/>
    <property type="match status" value="1"/>
</dbReference>
<dbReference type="PROSITE" id="PS00329">
    <property type="entry name" value="HSP70_2"/>
    <property type="match status" value="1"/>
</dbReference>
<reference evidence="5 6" key="1">
    <citation type="submission" date="2016-04" db="EMBL/GenBank/DDBJ databases">
        <title>Complete genome sequence of natural rubber-degrading, novel Gram-negative bacterium, Rhizobacter gummiphilus strain NS21.</title>
        <authorList>
            <person name="Tabata M."/>
            <person name="Kasai D."/>
            <person name="Fukuda M."/>
        </authorList>
    </citation>
    <scope>NUCLEOTIDE SEQUENCE [LARGE SCALE GENOMIC DNA]</scope>
    <source>
        <strain evidence="5 6">NS21</strain>
    </source>
</reference>
<evidence type="ECO:0000256" key="4">
    <source>
        <dbReference type="RuleBase" id="RU003322"/>
    </source>
</evidence>
<sequence>MIIGIDLGTTNSLVAVWKDGQSELIRNGLGDALTPSCVSLDDDGTVLVGKAARERLQTHPDRSAALFKRHMGSNKTLRLGKRDFRPEELSALILKSLKADAEAALGEPVTEAVITVPAYFSDAQRKATRAAGQLAGLKVDRLLNEPTAAALAYGMHLRGEEARFLVFDLGGGTFDVSILELFEGVMEVRASAGDNFLGGEDFVTRLVDLFFERLSLPEKLRKDERFMQRVRASAETAKRELSSSPKAAMRVGHDQAEHVLELDDALLEQACAPLLKRLRAPIERALRDANLRSSELDNVVLAGGATRMPIVRRLVTMMFGRFPAVDLNPDEVVALGAAVQAGLLARDAALNEVVMTDVSPYSLGVEVGMRLGPANVSQGHFDPVIERNSPVPISRVKQYVPLAEGQAGLDLQIYQGEARLVRDNIHLGTLKVPLPRGPIHESAVDVRFTYDVNGLLQVEATVGKTGHTASLLIEGNPGLLSEPEIATLLASLAELKIHPRDRLENRTLMARAERLYEQYRGDDRQRLGMEILKFEQLLATQDPRAIAPGRREFEALIDHLDRHSVLDGGPA</sequence>
<dbReference type="FunFam" id="3.30.420.40:FF:000144">
    <property type="entry name" value="Molecular chaperone HscC"/>
    <property type="match status" value="1"/>
</dbReference>
<dbReference type="RefSeq" id="WP_085753810.1">
    <property type="nucleotide sequence ID" value="NZ_BSPR01000017.1"/>
</dbReference>